<dbReference type="OrthoDB" id="5192783at2"/>
<reference evidence="1 2" key="1">
    <citation type="journal article" date="2006" name="PLoS Genet.">
        <title>Secrets of soil survival revealed by the genome sequence of Arthrobacter aurescens TC1.</title>
        <authorList>
            <person name="Mongodin E.F."/>
            <person name="Shapir N."/>
            <person name="Daugherty S.C."/>
            <person name="DeBoy R.T."/>
            <person name="Emerson J.B."/>
            <person name="Shvartzbeyn A."/>
            <person name="Radune D."/>
            <person name="Vamathevan J."/>
            <person name="Riggs F."/>
            <person name="Grinberg V."/>
            <person name="Khouri H."/>
            <person name="Wackett L.P."/>
            <person name="Nelson K.E."/>
            <person name="Sadowsky M.J."/>
        </authorList>
    </citation>
    <scope>NUCLEOTIDE SEQUENCE [LARGE SCALE GENOMIC DNA]</scope>
    <source>
        <strain evidence="1 2">TC1</strain>
    </source>
</reference>
<dbReference type="Proteomes" id="UP000000637">
    <property type="component" value="Chromosome"/>
</dbReference>
<dbReference type="AlphaFoldDB" id="A1RC28"/>
<dbReference type="SMR" id="A1RC28"/>
<name>A1RC28_PAEAT</name>
<accession>A1RC28</accession>
<dbReference type="STRING" id="290340.AAur_4123"/>
<dbReference type="Pfam" id="PF05402">
    <property type="entry name" value="PqqD"/>
    <property type="match status" value="1"/>
</dbReference>
<dbReference type="HOGENOM" id="CLU_2406983_0_0_11"/>
<protein>
    <recommendedName>
        <fullName evidence="3">Coenzyme PQQ synthesis protein D (PqqD)</fullName>
    </recommendedName>
</protein>
<gene>
    <name evidence="1" type="ordered locus">AAur_4123</name>
</gene>
<dbReference type="Gene3D" id="1.10.10.1150">
    <property type="entry name" value="Coenzyme PQQ synthesis protein D (PqqD)"/>
    <property type="match status" value="1"/>
</dbReference>
<evidence type="ECO:0000313" key="1">
    <source>
        <dbReference type="EMBL" id="ABM07579.1"/>
    </source>
</evidence>
<evidence type="ECO:0000313" key="2">
    <source>
        <dbReference type="Proteomes" id="UP000000637"/>
    </source>
</evidence>
<organism evidence="1 2">
    <name type="scientific">Paenarthrobacter aurescens (strain TC1)</name>
    <dbReference type="NCBI Taxonomy" id="290340"/>
    <lineage>
        <taxon>Bacteria</taxon>
        <taxon>Bacillati</taxon>
        <taxon>Actinomycetota</taxon>
        <taxon>Actinomycetes</taxon>
        <taxon>Micrococcales</taxon>
        <taxon>Micrococcaceae</taxon>
        <taxon>Paenarthrobacter</taxon>
    </lineage>
</organism>
<dbReference type="InterPro" id="IPR041881">
    <property type="entry name" value="PqqD_sf"/>
</dbReference>
<evidence type="ECO:0008006" key="3">
    <source>
        <dbReference type="Google" id="ProtNLM"/>
    </source>
</evidence>
<dbReference type="InterPro" id="IPR008792">
    <property type="entry name" value="PQQD"/>
</dbReference>
<dbReference type="RefSeq" id="WP_011776714.1">
    <property type="nucleotide sequence ID" value="NC_008711.1"/>
</dbReference>
<keyword evidence="2" id="KW-1185">Reference proteome</keyword>
<proteinExistence type="predicted"/>
<dbReference type="EMBL" id="CP000474">
    <property type="protein sequence ID" value="ABM07579.1"/>
    <property type="molecule type" value="Genomic_DNA"/>
</dbReference>
<sequence>MNQFWHRANAVAEVPTFGEERLAILNLERGSPLVLLGSAAAIWELIDGTRTETDILKELTSVYLGANAHAMAEQIRNFLSELSAHGLAASSDTPSAGKTDRAG</sequence>
<dbReference type="KEGG" id="aau:AAur_4123"/>